<dbReference type="FunFam" id="3.40.50.10330:FF:000025">
    <property type="entry name" value="NAD+ kinase Utr1"/>
    <property type="match status" value="1"/>
</dbReference>
<feature type="region of interest" description="Disordered" evidence="6">
    <location>
        <begin position="611"/>
        <end position="660"/>
    </location>
</feature>
<dbReference type="VEuPathDB" id="FungiDB:BO97DRAFT_365272"/>
<feature type="compositionally biased region" description="Polar residues" evidence="6">
    <location>
        <begin position="646"/>
        <end position="660"/>
    </location>
</feature>
<dbReference type="GeneID" id="37196860"/>
<dbReference type="GO" id="GO:0003951">
    <property type="term" value="F:NAD+ kinase activity"/>
    <property type="evidence" value="ECO:0007669"/>
    <property type="project" value="InterPro"/>
</dbReference>
<dbReference type="InterPro" id="IPR017437">
    <property type="entry name" value="ATP-NAD_kinase_PpnK-typ_C"/>
</dbReference>
<dbReference type="FunFam" id="2.60.200.30:FF:000005">
    <property type="entry name" value="NAD+ kinase Utr1"/>
    <property type="match status" value="1"/>
</dbReference>
<keyword evidence="5" id="KW-0520">NAD</keyword>
<dbReference type="GO" id="GO:0006741">
    <property type="term" value="P:NADP+ biosynthetic process"/>
    <property type="evidence" value="ECO:0007669"/>
    <property type="project" value="InterPro"/>
</dbReference>
<dbReference type="HAMAP" id="MF_00361">
    <property type="entry name" value="NAD_kinase"/>
    <property type="match status" value="1"/>
</dbReference>
<dbReference type="InterPro" id="IPR017438">
    <property type="entry name" value="ATP-NAD_kinase_N"/>
</dbReference>
<keyword evidence="8" id="KW-1185">Reference proteome</keyword>
<feature type="region of interest" description="Disordered" evidence="6">
    <location>
        <begin position="154"/>
        <end position="191"/>
    </location>
</feature>
<dbReference type="OrthoDB" id="24581at2759"/>
<dbReference type="EMBL" id="KZ824275">
    <property type="protein sequence ID" value="RAL14317.1"/>
    <property type="molecule type" value="Genomic_DNA"/>
</dbReference>
<dbReference type="InterPro" id="IPR002504">
    <property type="entry name" value="NADK"/>
</dbReference>
<evidence type="ECO:0000256" key="5">
    <source>
        <dbReference type="ARBA" id="ARBA00023027"/>
    </source>
</evidence>
<feature type="compositionally biased region" description="Basic and acidic residues" evidence="6">
    <location>
        <begin position="90"/>
        <end position="106"/>
    </location>
</feature>
<feature type="compositionally biased region" description="Polar residues" evidence="6">
    <location>
        <begin position="170"/>
        <end position="191"/>
    </location>
</feature>
<evidence type="ECO:0000256" key="2">
    <source>
        <dbReference type="ARBA" id="ARBA00022679"/>
    </source>
</evidence>
<feature type="compositionally biased region" description="Low complexity" evidence="6">
    <location>
        <begin position="34"/>
        <end position="47"/>
    </location>
</feature>
<evidence type="ECO:0000256" key="3">
    <source>
        <dbReference type="ARBA" id="ARBA00022777"/>
    </source>
</evidence>
<dbReference type="Pfam" id="PF01513">
    <property type="entry name" value="NAD_kinase"/>
    <property type="match status" value="1"/>
</dbReference>
<keyword evidence="3 7" id="KW-0418">Kinase</keyword>
<gene>
    <name evidence="7" type="ORF">BO97DRAFT_365272</name>
</gene>
<accession>A0A395I2Z9</accession>
<dbReference type="STRING" id="1450537.A0A395I2Z9"/>
<dbReference type="Pfam" id="PF20143">
    <property type="entry name" value="NAD_kinase_C"/>
    <property type="match status" value="1"/>
</dbReference>
<name>A0A395I2Z9_ASPHC</name>
<organism evidence="7 8">
    <name type="scientific">Aspergillus homomorphus (strain CBS 101889)</name>
    <dbReference type="NCBI Taxonomy" id="1450537"/>
    <lineage>
        <taxon>Eukaryota</taxon>
        <taxon>Fungi</taxon>
        <taxon>Dikarya</taxon>
        <taxon>Ascomycota</taxon>
        <taxon>Pezizomycotina</taxon>
        <taxon>Eurotiomycetes</taxon>
        <taxon>Eurotiomycetidae</taxon>
        <taxon>Eurotiales</taxon>
        <taxon>Aspergillaceae</taxon>
        <taxon>Aspergillus</taxon>
        <taxon>Aspergillus subgen. Circumdati</taxon>
    </lineage>
</organism>
<keyword evidence="2" id="KW-0808">Transferase</keyword>
<dbReference type="PANTHER" id="PTHR20275">
    <property type="entry name" value="NAD KINASE"/>
    <property type="match status" value="1"/>
</dbReference>
<sequence length="660" mass="71619">MASPPPDHGPMNPPRPSPGSSCAANSPSDPTGLSSSPSAAPPLADSPARPPTQRSATVGALLLRDYALNIDPSETASGIHTDHSTSGLAECRRETGQPSEIPREDSAVPSLPSPSFLHLRQTAAFSGHQRNALSSDSIPRQTILKALASRPSISAQNPNMPLAASLGLLPTNSPNPNSSDEPTRRASINSSQKLSAALSNLQLGSYVDWAAPSARLALQSPCFFHQRFDDAVNIQKVLEEITDDEWLSHSRLVQTATGVREVSKQLQRRPIKRAVRTVMIVTKARDNSLVHLTRELAEWLLSTPRYGNEIGVNVYVDAKLRNSKRFDAQGLLEKDPRYQDMLRYWTPDLCWSCPERFDLVLTLGGDGTVLFTSWLFQRIVPPVLCFSLGSLGFLTNFEFENYKDHLNAVMGDVGMRVNLRMRFTCTVFRKDRTKGAEAGAVEEGEQFEVLNELVIDRGPSPYVSNLELYADNDLLTVVQADGCIFSTPTGSTAYSLSAGGSLIHPSIPGILLTPICPHTLSFRPMVLSDTSLLRIAVPPGSRSTAYCSFDGKGRVELRQGDYVTVEASQYPFPTVVSGSGEWFQSVQRALRWNTRGAVQKSWSAALVVDGADGADDEDEDEWDIDTDAGLAGTDSGLGPSEDGDAGSTSPMKRQMSMLSM</sequence>
<dbReference type="SUPFAM" id="SSF111331">
    <property type="entry name" value="NAD kinase/diacylglycerol kinase-like"/>
    <property type="match status" value="1"/>
</dbReference>
<dbReference type="InterPro" id="IPR016064">
    <property type="entry name" value="NAD/diacylglycerol_kinase_sf"/>
</dbReference>
<feature type="compositionally biased region" description="Pro residues" evidence="6">
    <location>
        <begin position="1"/>
        <end position="17"/>
    </location>
</feature>
<dbReference type="RefSeq" id="XP_025553471.1">
    <property type="nucleotide sequence ID" value="XM_025692571.1"/>
</dbReference>
<dbReference type="PANTHER" id="PTHR20275:SF0">
    <property type="entry name" value="NAD KINASE"/>
    <property type="match status" value="1"/>
</dbReference>
<evidence type="ECO:0000256" key="4">
    <source>
        <dbReference type="ARBA" id="ARBA00022857"/>
    </source>
</evidence>
<dbReference type="Gene3D" id="3.40.50.10330">
    <property type="entry name" value="Probable inorganic polyphosphate/atp-NAD kinase, domain 1"/>
    <property type="match status" value="1"/>
</dbReference>
<evidence type="ECO:0000256" key="6">
    <source>
        <dbReference type="SAM" id="MobiDB-lite"/>
    </source>
</evidence>
<feature type="compositionally biased region" description="Acidic residues" evidence="6">
    <location>
        <begin position="612"/>
        <end position="626"/>
    </location>
</feature>
<dbReference type="Gene3D" id="2.60.200.30">
    <property type="entry name" value="Probable inorganic polyphosphate/atp-NAD kinase, domain 2"/>
    <property type="match status" value="1"/>
</dbReference>
<feature type="region of interest" description="Disordered" evidence="6">
    <location>
        <begin position="73"/>
        <end position="114"/>
    </location>
</feature>
<feature type="compositionally biased region" description="Polar residues" evidence="6">
    <location>
        <begin position="18"/>
        <end position="33"/>
    </location>
</feature>
<evidence type="ECO:0000256" key="1">
    <source>
        <dbReference type="ARBA" id="ARBA00010995"/>
    </source>
</evidence>
<dbReference type="GO" id="GO:0019674">
    <property type="term" value="P:NAD+ metabolic process"/>
    <property type="evidence" value="ECO:0007669"/>
    <property type="project" value="InterPro"/>
</dbReference>
<proteinExistence type="inferred from homology"/>
<keyword evidence="4" id="KW-0521">NADP</keyword>
<evidence type="ECO:0000313" key="8">
    <source>
        <dbReference type="Proteomes" id="UP000248961"/>
    </source>
</evidence>
<dbReference type="Proteomes" id="UP000248961">
    <property type="component" value="Unassembled WGS sequence"/>
</dbReference>
<dbReference type="AlphaFoldDB" id="A0A395I2Z9"/>
<feature type="region of interest" description="Disordered" evidence="6">
    <location>
        <begin position="1"/>
        <end position="54"/>
    </location>
</feature>
<evidence type="ECO:0000313" key="7">
    <source>
        <dbReference type="EMBL" id="RAL14317.1"/>
    </source>
</evidence>
<protein>
    <submittedName>
        <fullName evidence="7">Putative NAD+ kinase Utr1</fullName>
    </submittedName>
</protein>
<reference evidence="7 8" key="1">
    <citation type="submission" date="2018-02" db="EMBL/GenBank/DDBJ databases">
        <title>The genomes of Aspergillus section Nigri reveals drivers in fungal speciation.</title>
        <authorList>
            <consortium name="DOE Joint Genome Institute"/>
            <person name="Vesth T.C."/>
            <person name="Nybo J."/>
            <person name="Theobald S."/>
            <person name="Brandl J."/>
            <person name="Frisvad J.C."/>
            <person name="Nielsen K.F."/>
            <person name="Lyhne E.K."/>
            <person name="Kogle M.E."/>
            <person name="Kuo A."/>
            <person name="Riley R."/>
            <person name="Clum A."/>
            <person name="Nolan M."/>
            <person name="Lipzen A."/>
            <person name="Salamov A."/>
            <person name="Henrissat B."/>
            <person name="Wiebenga A."/>
            <person name="De vries R.P."/>
            <person name="Grigoriev I.V."/>
            <person name="Mortensen U.H."/>
            <person name="Andersen M.R."/>
            <person name="Baker S.E."/>
        </authorList>
    </citation>
    <scope>NUCLEOTIDE SEQUENCE [LARGE SCALE GENOMIC DNA]</scope>
    <source>
        <strain evidence="7 8">CBS 101889</strain>
    </source>
</reference>
<comment type="similarity">
    <text evidence="1">Belongs to the NAD kinase family.</text>
</comment>